<dbReference type="RefSeq" id="WP_209813026.1">
    <property type="nucleotide sequence ID" value="NZ_JAGGKT010000038.1"/>
</dbReference>
<dbReference type="Proteomes" id="UP001519343">
    <property type="component" value="Unassembled WGS sequence"/>
</dbReference>
<feature type="domain" description="Cysteine-rich" evidence="1">
    <location>
        <begin position="133"/>
        <end position="216"/>
    </location>
</feature>
<accession>A0ABS4GXU5</accession>
<dbReference type="PANTHER" id="PTHR30296:SF0">
    <property type="entry name" value="LACTATE UTILIZATION PROTEIN A"/>
    <property type="match status" value="1"/>
</dbReference>
<reference evidence="2 3" key="1">
    <citation type="submission" date="2021-03" db="EMBL/GenBank/DDBJ databases">
        <title>Genomic Encyclopedia of Type Strains, Phase IV (KMG-IV): sequencing the most valuable type-strain genomes for metagenomic binning, comparative biology and taxonomic classification.</title>
        <authorList>
            <person name="Goeker M."/>
        </authorList>
    </citation>
    <scope>NUCLEOTIDE SEQUENCE [LARGE SCALE GENOMIC DNA]</scope>
    <source>
        <strain evidence="2 3">DSM 24738</strain>
    </source>
</reference>
<dbReference type="EMBL" id="JAGGKT010000038">
    <property type="protein sequence ID" value="MBP1935066.1"/>
    <property type="molecule type" value="Genomic_DNA"/>
</dbReference>
<feature type="domain" description="Cysteine-rich" evidence="1">
    <location>
        <begin position="3"/>
        <end position="84"/>
    </location>
</feature>
<proteinExistence type="predicted"/>
<protein>
    <submittedName>
        <fullName evidence="2">L-lactate dehydrogenase complex protein LldE</fullName>
    </submittedName>
</protein>
<name>A0ABS4GXU5_9BACL</name>
<evidence type="ECO:0000313" key="3">
    <source>
        <dbReference type="Proteomes" id="UP001519343"/>
    </source>
</evidence>
<comment type="caution">
    <text evidence="2">The sequence shown here is derived from an EMBL/GenBank/DDBJ whole genome shotgun (WGS) entry which is preliminary data.</text>
</comment>
<dbReference type="Pfam" id="PF02754">
    <property type="entry name" value="CCG"/>
    <property type="match status" value="2"/>
</dbReference>
<sequence length="242" mass="26970">MKVSLFITCLADVFYPKVGMNVVEVLRSYGVEVDFPQDQTCCGQPAFNSGYHKEARESARQLIKAFADSPMVVTPSGSCASMIRHYYPDLFKDEPEWKERAIELADKTYEFSEFLVHVLKVEDIEAKFPAHATYHHSCHMSRGLGLKGEPIKLLGQVEDLEMEDLPYCNDCCGFGGTFAAKMSDISEKMVDEKIKNIETTGADVLIGSDMGCLMNIGGRLRRLGKEVRVMHVAEVLAEGGQK</sequence>
<keyword evidence="3" id="KW-1185">Reference proteome</keyword>
<organism evidence="2 3">
    <name type="scientific">Ammoniphilus resinae</name>
    <dbReference type="NCBI Taxonomy" id="861532"/>
    <lineage>
        <taxon>Bacteria</taxon>
        <taxon>Bacillati</taxon>
        <taxon>Bacillota</taxon>
        <taxon>Bacilli</taxon>
        <taxon>Bacillales</taxon>
        <taxon>Paenibacillaceae</taxon>
        <taxon>Aneurinibacillus group</taxon>
        <taxon>Ammoniphilus</taxon>
    </lineage>
</organism>
<dbReference type="PANTHER" id="PTHR30296">
    <property type="entry name" value="UNCHARACTERIZED PROTEIN YKGE"/>
    <property type="match status" value="1"/>
</dbReference>
<gene>
    <name evidence="2" type="ORF">J2Z37_005086</name>
</gene>
<evidence type="ECO:0000259" key="1">
    <source>
        <dbReference type="Pfam" id="PF02754"/>
    </source>
</evidence>
<evidence type="ECO:0000313" key="2">
    <source>
        <dbReference type="EMBL" id="MBP1935066.1"/>
    </source>
</evidence>
<dbReference type="InterPro" id="IPR004017">
    <property type="entry name" value="Cys_rich_dom"/>
</dbReference>